<dbReference type="Gene3D" id="1.10.10.60">
    <property type="entry name" value="Homeodomain-like"/>
    <property type="match status" value="2"/>
</dbReference>
<protein>
    <submittedName>
        <fullName evidence="5">Helix-turn-helix domain-containing protein</fullName>
    </submittedName>
</protein>
<evidence type="ECO:0000313" key="5">
    <source>
        <dbReference type="EMBL" id="MVN91490.1"/>
    </source>
</evidence>
<dbReference type="PROSITE" id="PS01124">
    <property type="entry name" value="HTH_ARAC_FAMILY_2"/>
    <property type="match status" value="1"/>
</dbReference>
<feature type="domain" description="HTH araC/xylS-type" evidence="4">
    <location>
        <begin position="168"/>
        <end position="266"/>
    </location>
</feature>
<keyword evidence="6" id="KW-1185">Reference proteome</keyword>
<reference evidence="5 6" key="1">
    <citation type="submission" date="2019-12" db="EMBL/GenBank/DDBJ databases">
        <title>Mucilaginibacter sp. HME9299 genome sequencing and assembly.</title>
        <authorList>
            <person name="Kang H."/>
            <person name="Kim H."/>
            <person name="Joh K."/>
        </authorList>
    </citation>
    <scope>NUCLEOTIDE SEQUENCE [LARGE SCALE GENOMIC DNA]</scope>
    <source>
        <strain evidence="5 6">HME9299</strain>
    </source>
</reference>
<name>A0A6I4I8F6_9SPHI</name>
<dbReference type="SUPFAM" id="SSF46689">
    <property type="entry name" value="Homeodomain-like"/>
    <property type="match status" value="2"/>
</dbReference>
<dbReference type="PANTHER" id="PTHR43280">
    <property type="entry name" value="ARAC-FAMILY TRANSCRIPTIONAL REGULATOR"/>
    <property type="match status" value="1"/>
</dbReference>
<dbReference type="SUPFAM" id="SSF51182">
    <property type="entry name" value="RmlC-like cupins"/>
    <property type="match status" value="1"/>
</dbReference>
<evidence type="ECO:0000313" key="6">
    <source>
        <dbReference type="Proteomes" id="UP000434850"/>
    </source>
</evidence>
<accession>A0A6I4I8F6</accession>
<dbReference type="InterPro" id="IPR009057">
    <property type="entry name" value="Homeodomain-like_sf"/>
</dbReference>
<dbReference type="SMART" id="SM00342">
    <property type="entry name" value="HTH_ARAC"/>
    <property type="match status" value="1"/>
</dbReference>
<evidence type="ECO:0000256" key="2">
    <source>
        <dbReference type="ARBA" id="ARBA00023125"/>
    </source>
</evidence>
<dbReference type="GO" id="GO:0003700">
    <property type="term" value="F:DNA-binding transcription factor activity"/>
    <property type="evidence" value="ECO:0007669"/>
    <property type="project" value="InterPro"/>
</dbReference>
<dbReference type="EMBL" id="WQLA01000003">
    <property type="protein sequence ID" value="MVN91490.1"/>
    <property type="molecule type" value="Genomic_DNA"/>
</dbReference>
<proteinExistence type="predicted"/>
<dbReference type="Pfam" id="PF12833">
    <property type="entry name" value="HTH_18"/>
    <property type="match status" value="1"/>
</dbReference>
<keyword evidence="2" id="KW-0238">DNA-binding</keyword>
<evidence type="ECO:0000259" key="4">
    <source>
        <dbReference type="PROSITE" id="PS01124"/>
    </source>
</evidence>
<keyword evidence="1" id="KW-0805">Transcription regulation</keyword>
<dbReference type="AlphaFoldDB" id="A0A6I4I8F6"/>
<sequence>MQYPITLAKGQYVGNKTKELVSGGIIVSETVFEAGMCSDWHFHQNPHFSHILSGGSMEERPQSTEHQLPGKGLFYFPGIPHRNVAYQPGTRIINIELEQSFFEHHQLESPKERLMFDANEMLNTGGLIKILNEFRLDDAGTPVAIEQACVELISSKQETRHPGIEWMNRIRSLLNDHWNNPITLVDLAAHMGIHPVTLSRLFTVAFHCTFGEYLRRLKVERSFTLIRNKKHSLTEVAYMCGFYDQAHFTRTFLNTTGTLPKAYRGF</sequence>
<comment type="caution">
    <text evidence="5">The sequence shown here is derived from an EMBL/GenBank/DDBJ whole genome shotgun (WGS) entry which is preliminary data.</text>
</comment>
<evidence type="ECO:0000256" key="3">
    <source>
        <dbReference type="ARBA" id="ARBA00023163"/>
    </source>
</evidence>
<gene>
    <name evidence="5" type="ORF">GO816_10175</name>
</gene>
<dbReference type="Proteomes" id="UP000434850">
    <property type="component" value="Unassembled WGS sequence"/>
</dbReference>
<dbReference type="OrthoDB" id="511992at2"/>
<dbReference type="InterPro" id="IPR011051">
    <property type="entry name" value="RmlC_Cupin_sf"/>
</dbReference>
<dbReference type="GO" id="GO:0043565">
    <property type="term" value="F:sequence-specific DNA binding"/>
    <property type="evidence" value="ECO:0007669"/>
    <property type="project" value="InterPro"/>
</dbReference>
<evidence type="ECO:0000256" key="1">
    <source>
        <dbReference type="ARBA" id="ARBA00023015"/>
    </source>
</evidence>
<organism evidence="5 6">
    <name type="scientific">Mucilaginibacter aquatilis</name>
    <dbReference type="NCBI Taxonomy" id="1517760"/>
    <lineage>
        <taxon>Bacteria</taxon>
        <taxon>Pseudomonadati</taxon>
        <taxon>Bacteroidota</taxon>
        <taxon>Sphingobacteriia</taxon>
        <taxon>Sphingobacteriales</taxon>
        <taxon>Sphingobacteriaceae</taxon>
        <taxon>Mucilaginibacter</taxon>
    </lineage>
</organism>
<dbReference type="PANTHER" id="PTHR43280:SF28">
    <property type="entry name" value="HTH-TYPE TRANSCRIPTIONAL ACTIVATOR RHAS"/>
    <property type="match status" value="1"/>
</dbReference>
<keyword evidence="3" id="KW-0804">Transcription</keyword>
<dbReference type="InterPro" id="IPR018060">
    <property type="entry name" value="HTH_AraC"/>
</dbReference>